<feature type="signal peptide" evidence="1">
    <location>
        <begin position="1"/>
        <end position="24"/>
    </location>
</feature>
<dbReference type="PROSITE" id="PS50206">
    <property type="entry name" value="RHODANESE_3"/>
    <property type="match status" value="1"/>
</dbReference>
<evidence type="ECO:0000313" key="5">
    <source>
        <dbReference type="Proteomes" id="UP000198984"/>
    </source>
</evidence>
<dbReference type="PANTHER" id="PTHR45431:SF3">
    <property type="entry name" value="RHODANESE-LIKE DOMAIN-CONTAINING PROTEIN 15, CHLOROPLASTIC"/>
    <property type="match status" value="1"/>
</dbReference>
<name>A0A1H8BH67_9BACT</name>
<keyword evidence="4" id="KW-0808">Transferase</keyword>
<gene>
    <name evidence="4" type="ORF">SAMN04488505_106243</name>
</gene>
<dbReference type="InterPro" id="IPR001763">
    <property type="entry name" value="Rhodanese-like_dom"/>
</dbReference>
<accession>A0A1H8BH67</accession>
<keyword evidence="1" id="KW-0732">Signal</keyword>
<dbReference type="PROSITE" id="PS51352">
    <property type="entry name" value="THIOREDOXIN_2"/>
    <property type="match status" value="1"/>
</dbReference>
<feature type="domain" description="Rhodanese" evidence="2">
    <location>
        <begin position="37"/>
        <end position="128"/>
    </location>
</feature>
<keyword evidence="5" id="KW-1185">Reference proteome</keyword>
<dbReference type="STRING" id="573321.SAMN04488505_106243"/>
<dbReference type="Proteomes" id="UP000198984">
    <property type="component" value="Unassembled WGS sequence"/>
</dbReference>
<sequence length="229" mass="25297">MIKSFIQWGLSVLLLCLSVQAATAQVVDVDAFEKGSRQPAIQVFDVRTAQEFNTGHLPNALQADYTNKTEFTDRVKYLDKQKPVYIYCLSGGRSSAAAQWMRENGFAKVVEMDGGIRAWKQAGKPLQGAVAEKQLAVSDFKTSIKSGWVLVDVGAEWCPPCRTMVPVLEQFLQKHPQVKLVKVDGGRDQEVMQSVKANALPTFIAYKEGKEAGRKQGVVTLAELEGMMK</sequence>
<dbReference type="Gene3D" id="3.40.30.10">
    <property type="entry name" value="Glutaredoxin"/>
    <property type="match status" value="1"/>
</dbReference>
<dbReference type="AlphaFoldDB" id="A0A1H8BH67"/>
<dbReference type="RefSeq" id="WP_089917692.1">
    <property type="nucleotide sequence ID" value="NZ_FOBB01000006.1"/>
</dbReference>
<dbReference type="CDD" id="cd00158">
    <property type="entry name" value="RHOD"/>
    <property type="match status" value="1"/>
</dbReference>
<dbReference type="Pfam" id="PF00581">
    <property type="entry name" value="Rhodanese"/>
    <property type="match status" value="1"/>
</dbReference>
<organism evidence="4 5">
    <name type="scientific">Chitinophaga rupis</name>
    <dbReference type="NCBI Taxonomy" id="573321"/>
    <lineage>
        <taxon>Bacteria</taxon>
        <taxon>Pseudomonadati</taxon>
        <taxon>Bacteroidota</taxon>
        <taxon>Chitinophagia</taxon>
        <taxon>Chitinophagales</taxon>
        <taxon>Chitinophagaceae</taxon>
        <taxon>Chitinophaga</taxon>
    </lineage>
</organism>
<feature type="chain" id="PRO_5011588091" evidence="1">
    <location>
        <begin position="25"/>
        <end position="229"/>
    </location>
</feature>
<dbReference type="InterPro" id="IPR036249">
    <property type="entry name" value="Thioredoxin-like_sf"/>
</dbReference>
<dbReference type="SMART" id="SM00450">
    <property type="entry name" value="RHOD"/>
    <property type="match status" value="1"/>
</dbReference>
<dbReference type="InterPro" id="IPR013766">
    <property type="entry name" value="Thioredoxin_domain"/>
</dbReference>
<dbReference type="OrthoDB" id="9808735at2"/>
<reference evidence="4 5" key="1">
    <citation type="submission" date="2016-10" db="EMBL/GenBank/DDBJ databases">
        <authorList>
            <person name="de Groot N.N."/>
        </authorList>
    </citation>
    <scope>NUCLEOTIDE SEQUENCE [LARGE SCALE GENOMIC DNA]</scope>
    <source>
        <strain evidence="4 5">DSM 21039</strain>
    </source>
</reference>
<dbReference type="EMBL" id="FOBB01000006">
    <property type="protein sequence ID" value="SEM82300.1"/>
    <property type="molecule type" value="Genomic_DNA"/>
</dbReference>
<dbReference type="GO" id="GO:0016740">
    <property type="term" value="F:transferase activity"/>
    <property type="evidence" value="ECO:0007669"/>
    <property type="project" value="UniProtKB-KW"/>
</dbReference>
<dbReference type="Pfam" id="PF00085">
    <property type="entry name" value="Thioredoxin"/>
    <property type="match status" value="1"/>
</dbReference>
<dbReference type="SUPFAM" id="SSF52833">
    <property type="entry name" value="Thioredoxin-like"/>
    <property type="match status" value="1"/>
</dbReference>
<dbReference type="SUPFAM" id="SSF52821">
    <property type="entry name" value="Rhodanese/Cell cycle control phosphatase"/>
    <property type="match status" value="1"/>
</dbReference>
<dbReference type="CDD" id="cd02947">
    <property type="entry name" value="TRX_family"/>
    <property type="match status" value="1"/>
</dbReference>
<dbReference type="PANTHER" id="PTHR45431">
    <property type="entry name" value="RHODANESE-LIKE DOMAIN-CONTAINING PROTEIN 15, CHLOROPLASTIC"/>
    <property type="match status" value="1"/>
</dbReference>
<evidence type="ECO:0000259" key="2">
    <source>
        <dbReference type="PROSITE" id="PS50206"/>
    </source>
</evidence>
<evidence type="ECO:0000259" key="3">
    <source>
        <dbReference type="PROSITE" id="PS51352"/>
    </source>
</evidence>
<proteinExistence type="predicted"/>
<dbReference type="InterPro" id="IPR036873">
    <property type="entry name" value="Rhodanese-like_dom_sf"/>
</dbReference>
<protein>
    <submittedName>
        <fullName evidence="4">Rhodanese-related sulfurtransferase</fullName>
    </submittedName>
</protein>
<dbReference type="InterPro" id="IPR052367">
    <property type="entry name" value="Thiosulfate_ST/Rhodanese-like"/>
</dbReference>
<evidence type="ECO:0000256" key="1">
    <source>
        <dbReference type="SAM" id="SignalP"/>
    </source>
</evidence>
<feature type="domain" description="Thioredoxin" evidence="3">
    <location>
        <begin position="112"/>
        <end position="229"/>
    </location>
</feature>
<dbReference type="Gene3D" id="3.40.250.10">
    <property type="entry name" value="Rhodanese-like domain"/>
    <property type="match status" value="1"/>
</dbReference>
<evidence type="ECO:0000313" key="4">
    <source>
        <dbReference type="EMBL" id="SEM82300.1"/>
    </source>
</evidence>